<protein>
    <submittedName>
        <fullName evidence="2">Uncharacterized protein</fullName>
    </submittedName>
</protein>
<dbReference type="Proteomes" id="UP001237642">
    <property type="component" value="Unassembled WGS sequence"/>
</dbReference>
<dbReference type="EMBL" id="JAUIZM010000004">
    <property type="protein sequence ID" value="KAK1390797.1"/>
    <property type="molecule type" value="Genomic_DNA"/>
</dbReference>
<organism evidence="2 3">
    <name type="scientific">Heracleum sosnowskyi</name>
    <dbReference type="NCBI Taxonomy" id="360622"/>
    <lineage>
        <taxon>Eukaryota</taxon>
        <taxon>Viridiplantae</taxon>
        <taxon>Streptophyta</taxon>
        <taxon>Embryophyta</taxon>
        <taxon>Tracheophyta</taxon>
        <taxon>Spermatophyta</taxon>
        <taxon>Magnoliopsida</taxon>
        <taxon>eudicotyledons</taxon>
        <taxon>Gunneridae</taxon>
        <taxon>Pentapetalae</taxon>
        <taxon>asterids</taxon>
        <taxon>campanulids</taxon>
        <taxon>Apiales</taxon>
        <taxon>Apiaceae</taxon>
        <taxon>Apioideae</taxon>
        <taxon>apioid superclade</taxon>
        <taxon>Tordylieae</taxon>
        <taxon>Tordyliinae</taxon>
        <taxon>Heracleum</taxon>
    </lineage>
</organism>
<dbReference type="AlphaFoldDB" id="A0AAD8MZV2"/>
<proteinExistence type="predicted"/>
<evidence type="ECO:0000313" key="3">
    <source>
        <dbReference type="Proteomes" id="UP001237642"/>
    </source>
</evidence>
<reference evidence="2" key="1">
    <citation type="submission" date="2023-02" db="EMBL/GenBank/DDBJ databases">
        <title>Genome of toxic invasive species Heracleum sosnowskyi carries increased number of genes despite the absence of recent whole-genome duplications.</title>
        <authorList>
            <person name="Schelkunov M."/>
            <person name="Shtratnikova V."/>
            <person name="Makarenko M."/>
            <person name="Klepikova A."/>
            <person name="Omelchenko D."/>
            <person name="Novikova G."/>
            <person name="Obukhova E."/>
            <person name="Bogdanov V."/>
            <person name="Penin A."/>
            <person name="Logacheva M."/>
        </authorList>
    </citation>
    <scope>NUCLEOTIDE SEQUENCE</scope>
    <source>
        <strain evidence="2">Hsosn_3</strain>
        <tissue evidence="2">Leaf</tissue>
    </source>
</reference>
<name>A0AAD8MZV2_9APIA</name>
<sequence>MSPSTCSSNEQNGISPPEENDSVDPLSLFNSEKAVQELPIVQGTDNHLIEFSEALITVTKALRQVAQGKASAQIEAAEWKRKYELERARNRQLEHEVPHPVLSNEAGVQSDRCCGENEICSHEVLLDGHSSNAGNSKLSEKFFSDLNLKIEDLFTGNKLSQNSTVTQPEDDKDLFLSKSKLWICFREPVVGSCGDNPAPVENINAPYLVGLFPIHLAVLTSSTELVYYLINERGAKLDVKCVESDSPFYGMTPLDMILHVMSKLIPWTQGVSFADFTSKFLDNKPMLLLNNLQIIVLKSFGVQDLIFKLTLQAKITELATLLTAASFHNTSLSSMHVPTVSMPPELNNGAPMMLRMFVAATITSLISKEIHLSGKLNESVELINCKSDLIKMNTVMKLLVLADRGELARALIFPWKEKPILEDAYDSLKGGQSLFNRHVNPDMFYKLPSLIQPCGSFNTLAPPGCFHNISYDGLKSGNAVALTEIVFRELNGRKFEELSFGEACQFRSSLGCKLQAKLAEENTLMKFSQELSSPSRPLSTFSTSRKFSTVSALTIGAPCCSSTGTSVPEQLVARKLLSVLHAMKKVRM</sequence>
<evidence type="ECO:0000313" key="2">
    <source>
        <dbReference type="EMBL" id="KAK1390797.1"/>
    </source>
</evidence>
<feature type="compositionally biased region" description="Polar residues" evidence="1">
    <location>
        <begin position="1"/>
        <end position="14"/>
    </location>
</feature>
<comment type="caution">
    <text evidence="2">The sequence shown here is derived from an EMBL/GenBank/DDBJ whole genome shotgun (WGS) entry which is preliminary data.</text>
</comment>
<gene>
    <name evidence="2" type="ORF">POM88_018975</name>
</gene>
<reference evidence="2" key="2">
    <citation type="submission" date="2023-05" db="EMBL/GenBank/DDBJ databases">
        <authorList>
            <person name="Schelkunov M.I."/>
        </authorList>
    </citation>
    <scope>NUCLEOTIDE SEQUENCE</scope>
    <source>
        <strain evidence="2">Hsosn_3</strain>
        <tissue evidence="2">Leaf</tissue>
    </source>
</reference>
<keyword evidence="3" id="KW-1185">Reference proteome</keyword>
<evidence type="ECO:0000256" key="1">
    <source>
        <dbReference type="SAM" id="MobiDB-lite"/>
    </source>
</evidence>
<accession>A0AAD8MZV2</accession>
<feature type="region of interest" description="Disordered" evidence="1">
    <location>
        <begin position="1"/>
        <end position="25"/>
    </location>
</feature>